<gene>
    <name evidence="1" type="ORF">V6N12_050199</name>
</gene>
<comment type="caution">
    <text evidence="1">The sequence shown here is derived from an EMBL/GenBank/DDBJ whole genome shotgun (WGS) entry which is preliminary data.</text>
</comment>
<proteinExistence type="predicted"/>
<sequence length="96" mass="11266">MVFSYAVCESFEQSSWPYYFQRDLQSFENQQLRNVKALMLLTQLLMGTNDKLSWYHDVTCKFSVKLLTFLISSLDITVVTLDTFSIWNIDVPPKVQ</sequence>
<evidence type="ECO:0000313" key="2">
    <source>
        <dbReference type="Proteomes" id="UP001472677"/>
    </source>
</evidence>
<protein>
    <submittedName>
        <fullName evidence="1">Uncharacterized protein</fullName>
    </submittedName>
</protein>
<organism evidence="1 2">
    <name type="scientific">Hibiscus sabdariffa</name>
    <name type="common">roselle</name>
    <dbReference type="NCBI Taxonomy" id="183260"/>
    <lineage>
        <taxon>Eukaryota</taxon>
        <taxon>Viridiplantae</taxon>
        <taxon>Streptophyta</taxon>
        <taxon>Embryophyta</taxon>
        <taxon>Tracheophyta</taxon>
        <taxon>Spermatophyta</taxon>
        <taxon>Magnoliopsida</taxon>
        <taxon>eudicotyledons</taxon>
        <taxon>Gunneridae</taxon>
        <taxon>Pentapetalae</taxon>
        <taxon>rosids</taxon>
        <taxon>malvids</taxon>
        <taxon>Malvales</taxon>
        <taxon>Malvaceae</taxon>
        <taxon>Malvoideae</taxon>
        <taxon>Hibiscus</taxon>
    </lineage>
</organism>
<dbReference type="EMBL" id="JBBPBM010000001">
    <property type="protein sequence ID" value="KAK8600343.1"/>
    <property type="molecule type" value="Genomic_DNA"/>
</dbReference>
<reference evidence="1 2" key="1">
    <citation type="journal article" date="2024" name="G3 (Bethesda)">
        <title>Genome assembly of Hibiscus sabdariffa L. provides insights into metabolisms of medicinal natural products.</title>
        <authorList>
            <person name="Kim T."/>
        </authorList>
    </citation>
    <scope>NUCLEOTIDE SEQUENCE [LARGE SCALE GENOMIC DNA]</scope>
    <source>
        <strain evidence="1">TK-2024</strain>
        <tissue evidence="1">Old leaves</tissue>
    </source>
</reference>
<dbReference type="Proteomes" id="UP001472677">
    <property type="component" value="Unassembled WGS sequence"/>
</dbReference>
<evidence type="ECO:0000313" key="1">
    <source>
        <dbReference type="EMBL" id="KAK8600343.1"/>
    </source>
</evidence>
<keyword evidence="2" id="KW-1185">Reference proteome</keyword>
<accession>A0ABR2GBP5</accession>
<name>A0ABR2GBP5_9ROSI</name>